<evidence type="ECO:0000256" key="3">
    <source>
        <dbReference type="ARBA" id="ARBA00019010"/>
    </source>
</evidence>
<comment type="similarity">
    <text evidence="2">Belongs to the TsaE family.</text>
</comment>
<dbReference type="InterPro" id="IPR027417">
    <property type="entry name" value="P-loop_NTPase"/>
</dbReference>
<dbReference type="InterPro" id="IPR003442">
    <property type="entry name" value="T6A_TsaE"/>
</dbReference>
<dbReference type="GO" id="GO:0005737">
    <property type="term" value="C:cytoplasm"/>
    <property type="evidence" value="ECO:0007669"/>
    <property type="project" value="UniProtKB-SubCell"/>
</dbReference>
<dbReference type="RefSeq" id="WP_097113543.1">
    <property type="nucleotide sequence ID" value="NZ_CP083931.1"/>
</dbReference>
<keyword evidence="5" id="KW-0819">tRNA processing</keyword>
<keyword evidence="12" id="KW-1185">Reference proteome</keyword>
<keyword evidence="4" id="KW-0963">Cytoplasm</keyword>
<dbReference type="OrthoDB" id="9800307at2"/>
<evidence type="ECO:0000256" key="6">
    <source>
        <dbReference type="ARBA" id="ARBA00022723"/>
    </source>
</evidence>
<keyword evidence="9" id="KW-0460">Magnesium</keyword>
<dbReference type="GO" id="GO:0005524">
    <property type="term" value="F:ATP binding"/>
    <property type="evidence" value="ECO:0007669"/>
    <property type="project" value="UniProtKB-KW"/>
</dbReference>
<evidence type="ECO:0000313" key="11">
    <source>
        <dbReference type="EMBL" id="SOD65972.1"/>
    </source>
</evidence>
<dbReference type="Gene3D" id="3.40.50.300">
    <property type="entry name" value="P-loop containing nucleotide triphosphate hydrolases"/>
    <property type="match status" value="1"/>
</dbReference>
<gene>
    <name evidence="11" type="ORF">SAMN02746062_00456</name>
</gene>
<dbReference type="AlphaFoldDB" id="A0A286E4Y8"/>
<dbReference type="SUPFAM" id="SSF52540">
    <property type="entry name" value="P-loop containing nucleoside triphosphate hydrolases"/>
    <property type="match status" value="1"/>
</dbReference>
<dbReference type="PANTHER" id="PTHR33540:SF2">
    <property type="entry name" value="TRNA THREONYLCARBAMOYLADENOSINE BIOSYNTHESIS PROTEIN TSAE"/>
    <property type="match status" value="1"/>
</dbReference>
<dbReference type="EMBL" id="OCNF01000003">
    <property type="protein sequence ID" value="SOD65972.1"/>
    <property type="molecule type" value="Genomic_DNA"/>
</dbReference>
<evidence type="ECO:0000256" key="4">
    <source>
        <dbReference type="ARBA" id="ARBA00022490"/>
    </source>
</evidence>
<comment type="subcellular location">
    <subcellularLocation>
        <location evidence="1">Cytoplasm</location>
    </subcellularLocation>
</comment>
<keyword evidence="8" id="KW-0067">ATP-binding</keyword>
<organism evidence="11 12">
    <name type="scientific">Alysiella filiformis DSM 16848</name>
    <dbReference type="NCBI Taxonomy" id="1120981"/>
    <lineage>
        <taxon>Bacteria</taxon>
        <taxon>Pseudomonadati</taxon>
        <taxon>Pseudomonadota</taxon>
        <taxon>Betaproteobacteria</taxon>
        <taxon>Neisseriales</taxon>
        <taxon>Neisseriaceae</taxon>
        <taxon>Alysiella</taxon>
    </lineage>
</organism>
<evidence type="ECO:0000256" key="9">
    <source>
        <dbReference type="ARBA" id="ARBA00022842"/>
    </source>
</evidence>
<dbReference type="GO" id="GO:0046872">
    <property type="term" value="F:metal ion binding"/>
    <property type="evidence" value="ECO:0007669"/>
    <property type="project" value="UniProtKB-KW"/>
</dbReference>
<dbReference type="GO" id="GO:0002949">
    <property type="term" value="P:tRNA threonylcarbamoyladenosine modification"/>
    <property type="evidence" value="ECO:0007669"/>
    <property type="project" value="InterPro"/>
</dbReference>
<keyword evidence="7" id="KW-0547">Nucleotide-binding</keyword>
<evidence type="ECO:0000313" key="12">
    <source>
        <dbReference type="Proteomes" id="UP000219669"/>
    </source>
</evidence>
<reference evidence="11 12" key="1">
    <citation type="submission" date="2017-09" db="EMBL/GenBank/DDBJ databases">
        <authorList>
            <person name="Ehlers B."/>
            <person name="Leendertz F.H."/>
        </authorList>
    </citation>
    <scope>NUCLEOTIDE SEQUENCE [LARGE SCALE GENOMIC DNA]</scope>
    <source>
        <strain evidence="11 12">DSM 16848</strain>
    </source>
</reference>
<evidence type="ECO:0000256" key="5">
    <source>
        <dbReference type="ARBA" id="ARBA00022694"/>
    </source>
</evidence>
<protein>
    <recommendedName>
        <fullName evidence="3">tRNA threonylcarbamoyladenosine biosynthesis protein TsaE</fullName>
    </recommendedName>
    <alternativeName>
        <fullName evidence="10">t(6)A37 threonylcarbamoyladenosine biosynthesis protein TsaE</fullName>
    </alternativeName>
</protein>
<dbReference type="NCBIfam" id="TIGR00150">
    <property type="entry name" value="T6A_YjeE"/>
    <property type="match status" value="1"/>
</dbReference>
<evidence type="ECO:0000256" key="2">
    <source>
        <dbReference type="ARBA" id="ARBA00007599"/>
    </source>
</evidence>
<proteinExistence type="inferred from homology"/>
<dbReference type="Proteomes" id="UP000219669">
    <property type="component" value="Unassembled WGS sequence"/>
</dbReference>
<evidence type="ECO:0000256" key="8">
    <source>
        <dbReference type="ARBA" id="ARBA00022840"/>
    </source>
</evidence>
<sequence length="152" mass="16759">MAQQTFLTDENATLDFGASWAQHLRAPCVVYLSGDLGAGKTTFTRGLLRGLGHQGTVKSPTYAIVESYNLPEKTIHHFDLYRFTSPEEWHDAGLDDLFSGSHIALIEWAQQGGEYVPAADLIFTFSTQGSGRVCTVSAHSNHGIWSLQSWQN</sequence>
<evidence type="ECO:0000256" key="7">
    <source>
        <dbReference type="ARBA" id="ARBA00022741"/>
    </source>
</evidence>
<keyword evidence="6" id="KW-0479">Metal-binding</keyword>
<evidence type="ECO:0000256" key="1">
    <source>
        <dbReference type="ARBA" id="ARBA00004496"/>
    </source>
</evidence>
<accession>A0A286E4Y8</accession>
<name>A0A286E4Y8_9NEIS</name>
<evidence type="ECO:0000256" key="10">
    <source>
        <dbReference type="ARBA" id="ARBA00032441"/>
    </source>
</evidence>
<dbReference type="Pfam" id="PF02367">
    <property type="entry name" value="TsaE"/>
    <property type="match status" value="1"/>
</dbReference>
<dbReference type="PANTHER" id="PTHR33540">
    <property type="entry name" value="TRNA THREONYLCARBAMOYLADENOSINE BIOSYNTHESIS PROTEIN TSAE"/>
    <property type="match status" value="1"/>
</dbReference>